<dbReference type="InterPro" id="IPR003730">
    <property type="entry name" value="Cu_polyphenol_OxRdtase"/>
</dbReference>
<evidence type="ECO:0000256" key="9">
    <source>
        <dbReference type="ARBA" id="ARBA00048968"/>
    </source>
</evidence>
<name>A0A5A5TER5_9CHLR</name>
<evidence type="ECO:0000256" key="3">
    <source>
        <dbReference type="ARBA" id="ARBA00007353"/>
    </source>
</evidence>
<comment type="similarity">
    <text evidence="3 11">Belongs to the purine nucleoside phosphorylase YfiH/LACC1 family.</text>
</comment>
<dbReference type="PANTHER" id="PTHR30616">
    <property type="entry name" value="UNCHARACTERIZED PROTEIN YFIH"/>
    <property type="match status" value="1"/>
</dbReference>
<evidence type="ECO:0000256" key="4">
    <source>
        <dbReference type="ARBA" id="ARBA00022679"/>
    </source>
</evidence>
<dbReference type="InterPro" id="IPR038371">
    <property type="entry name" value="Cu_polyphenol_OxRdtase_sf"/>
</dbReference>
<evidence type="ECO:0000313" key="12">
    <source>
        <dbReference type="EMBL" id="GCF09715.1"/>
    </source>
</evidence>
<keyword evidence="4" id="KW-0808">Transferase</keyword>
<protein>
    <recommendedName>
        <fullName evidence="11">Purine nucleoside phosphorylase</fullName>
    </recommendedName>
</protein>
<comment type="catalytic activity">
    <reaction evidence="10">
        <text>S-methyl-5'-thioadenosine + phosphate = 5-(methylsulfanyl)-alpha-D-ribose 1-phosphate + adenine</text>
        <dbReference type="Rhea" id="RHEA:11852"/>
        <dbReference type="ChEBI" id="CHEBI:16708"/>
        <dbReference type="ChEBI" id="CHEBI:17509"/>
        <dbReference type="ChEBI" id="CHEBI:43474"/>
        <dbReference type="ChEBI" id="CHEBI:58533"/>
        <dbReference type="EC" id="2.4.2.28"/>
    </reaction>
    <physiologicalReaction direction="left-to-right" evidence="10">
        <dbReference type="Rhea" id="RHEA:11853"/>
    </physiologicalReaction>
</comment>
<dbReference type="NCBIfam" id="TIGR00726">
    <property type="entry name" value="peptidoglycan editing factor PgeF"/>
    <property type="match status" value="1"/>
</dbReference>
<dbReference type="CDD" id="cd16833">
    <property type="entry name" value="YfiH"/>
    <property type="match status" value="1"/>
</dbReference>
<dbReference type="GO" id="GO:0016787">
    <property type="term" value="F:hydrolase activity"/>
    <property type="evidence" value="ECO:0007669"/>
    <property type="project" value="UniProtKB-KW"/>
</dbReference>
<dbReference type="Pfam" id="PF02578">
    <property type="entry name" value="Cu-oxidase_4"/>
    <property type="match status" value="1"/>
</dbReference>
<evidence type="ECO:0000256" key="1">
    <source>
        <dbReference type="ARBA" id="ARBA00000553"/>
    </source>
</evidence>
<dbReference type="Proteomes" id="UP000322530">
    <property type="component" value="Unassembled WGS sequence"/>
</dbReference>
<evidence type="ECO:0000256" key="6">
    <source>
        <dbReference type="ARBA" id="ARBA00022801"/>
    </source>
</evidence>
<comment type="catalytic activity">
    <reaction evidence="1">
        <text>inosine + phosphate = alpha-D-ribose 1-phosphate + hypoxanthine</text>
        <dbReference type="Rhea" id="RHEA:27646"/>
        <dbReference type="ChEBI" id="CHEBI:17368"/>
        <dbReference type="ChEBI" id="CHEBI:17596"/>
        <dbReference type="ChEBI" id="CHEBI:43474"/>
        <dbReference type="ChEBI" id="CHEBI:57720"/>
        <dbReference type="EC" id="2.4.2.1"/>
    </reaction>
    <physiologicalReaction direction="left-to-right" evidence="1">
        <dbReference type="Rhea" id="RHEA:27647"/>
    </physiologicalReaction>
</comment>
<evidence type="ECO:0000256" key="10">
    <source>
        <dbReference type="ARBA" id="ARBA00049893"/>
    </source>
</evidence>
<dbReference type="GO" id="GO:0017061">
    <property type="term" value="F:S-methyl-5-thioadenosine phosphorylase activity"/>
    <property type="evidence" value="ECO:0007669"/>
    <property type="project" value="UniProtKB-EC"/>
</dbReference>
<dbReference type="Gene3D" id="3.60.140.10">
    <property type="entry name" value="CNF1/YfiH-like putative cysteine hydrolases"/>
    <property type="match status" value="1"/>
</dbReference>
<comment type="catalytic activity">
    <reaction evidence="8">
        <text>adenosine + H2O + H(+) = inosine + NH4(+)</text>
        <dbReference type="Rhea" id="RHEA:24408"/>
        <dbReference type="ChEBI" id="CHEBI:15377"/>
        <dbReference type="ChEBI" id="CHEBI:15378"/>
        <dbReference type="ChEBI" id="CHEBI:16335"/>
        <dbReference type="ChEBI" id="CHEBI:17596"/>
        <dbReference type="ChEBI" id="CHEBI:28938"/>
        <dbReference type="EC" id="3.5.4.4"/>
    </reaction>
    <physiologicalReaction direction="left-to-right" evidence="8">
        <dbReference type="Rhea" id="RHEA:24409"/>
    </physiologicalReaction>
</comment>
<reference evidence="12 13" key="1">
    <citation type="submission" date="2019-01" db="EMBL/GenBank/DDBJ databases">
        <title>Draft genome sequence of Dictyobacter sp. Uno17.</title>
        <authorList>
            <person name="Wang C.M."/>
            <person name="Zheng Y."/>
            <person name="Sakai Y."/>
            <person name="Abe K."/>
            <person name="Yokota A."/>
            <person name="Yabe S."/>
        </authorList>
    </citation>
    <scope>NUCLEOTIDE SEQUENCE [LARGE SCALE GENOMIC DNA]</scope>
    <source>
        <strain evidence="12 13">Uno17</strain>
    </source>
</reference>
<evidence type="ECO:0000256" key="8">
    <source>
        <dbReference type="ARBA" id="ARBA00047989"/>
    </source>
</evidence>
<evidence type="ECO:0000256" key="7">
    <source>
        <dbReference type="ARBA" id="ARBA00022833"/>
    </source>
</evidence>
<evidence type="ECO:0000313" key="13">
    <source>
        <dbReference type="Proteomes" id="UP000322530"/>
    </source>
</evidence>
<comment type="function">
    <text evidence="2">Purine nucleoside enzyme that catalyzes the phosphorolysis of adenosine and inosine nucleosides, yielding D-ribose 1-phosphate and the respective free bases, adenine and hypoxanthine. Also catalyzes the phosphorolysis of S-methyl-5'-thioadenosine into adenine and S-methyl-5-thio-alpha-D-ribose 1-phosphate. Also has adenosine deaminase activity.</text>
</comment>
<keyword evidence="6" id="KW-0378">Hydrolase</keyword>
<gene>
    <name evidence="12" type="ORF">KDI_32790</name>
</gene>
<accession>A0A5A5TER5</accession>
<evidence type="ECO:0000256" key="2">
    <source>
        <dbReference type="ARBA" id="ARBA00003215"/>
    </source>
</evidence>
<dbReference type="OrthoDB" id="4279at2"/>
<sequence length="302" mass="33556">MIEQHYENVHYLQFSHYQAFPELTHGVFTRHGGVSKAPYASLNTSAPPRGGGDSFTNAIQNRQLALQALDLSTLPSVTLWQIHGADVVTLDRHAGWRTDWANMSYYEQPWTAETIHQGDALLSQEQDIAMALSFADCTPITVYDPVKRVFGIAHGGWRGTARGIVLATIEEMQTRFGCRPEDIYAGIAPAIGPCCYEVSQEVEDIFLGRQDFPTQPTLPEYRPLVQASAVFSRVALANGNSLRLDLQATNHKQLLQAGVLPEHIETMDICTGCHTDQFFSHRKEQGKTGRFVVIMALTPEQA</sequence>
<dbReference type="AlphaFoldDB" id="A0A5A5TER5"/>
<keyword evidence="13" id="KW-1185">Reference proteome</keyword>
<comment type="caution">
    <text evidence="12">The sequence shown here is derived from an EMBL/GenBank/DDBJ whole genome shotgun (WGS) entry which is preliminary data.</text>
</comment>
<dbReference type="InterPro" id="IPR011324">
    <property type="entry name" value="Cytotoxic_necrot_fac-like_cat"/>
</dbReference>
<evidence type="ECO:0000256" key="11">
    <source>
        <dbReference type="RuleBase" id="RU361274"/>
    </source>
</evidence>
<proteinExistence type="inferred from homology"/>
<comment type="catalytic activity">
    <reaction evidence="9">
        <text>adenosine + phosphate = alpha-D-ribose 1-phosphate + adenine</text>
        <dbReference type="Rhea" id="RHEA:27642"/>
        <dbReference type="ChEBI" id="CHEBI:16335"/>
        <dbReference type="ChEBI" id="CHEBI:16708"/>
        <dbReference type="ChEBI" id="CHEBI:43474"/>
        <dbReference type="ChEBI" id="CHEBI:57720"/>
        <dbReference type="EC" id="2.4.2.1"/>
    </reaction>
    <physiologicalReaction direction="left-to-right" evidence="9">
        <dbReference type="Rhea" id="RHEA:27643"/>
    </physiologicalReaction>
</comment>
<dbReference type="RefSeq" id="WP_149402639.1">
    <property type="nucleotide sequence ID" value="NZ_BIXY01000049.1"/>
</dbReference>
<dbReference type="GO" id="GO:0005507">
    <property type="term" value="F:copper ion binding"/>
    <property type="evidence" value="ECO:0007669"/>
    <property type="project" value="TreeGrafter"/>
</dbReference>
<keyword evidence="7" id="KW-0862">Zinc</keyword>
<keyword evidence="5" id="KW-0479">Metal-binding</keyword>
<evidence type="ECO:0000256" key="5">
    <source>
        <dbReference type="ARBA" id="ARBA00022723"/>
    </source>
</evidence>
<organism evidence="12 13">
    <name type="scientific">Dictyobacter arantiisoli</name>
    <dbReference type="NCBI Taxonomy" id="2014874"/>
    <lineage>
        <taxon>Bacteria</taxon>
        <taxon>Bacillati</taxon>
        <taxon>Chloroflexota</taxon>
        <taxon>Ktedonobacteria</taxon>
        <taxon>Ktedonobacterales</taxon>
        <taxon>Dictyobacteraceae</taxon>
        <taxon>Dictyobacter</taxon>
    </lineage>
</organism>
<dbReference type="PANTHER" id="PTHR30616:SF2">
    <property type="entry name" value="PURINE NUCLEOSIDE PHOSPHORYLASE LACC1"/>
    <property type="match status" value="1"/>
</dbReference>
<dbReference type="SUPFAM" id="SSF64438">
    <property type="entry name" value="CNF1/YfiH-like putative cysteine hydrolases"/>
    <property type="match status" value="1"/>
</dbReference>
<dbReference type="EMBL" id="BIXY01000049">
    <property type="protein sequence ID" value="GCF09715.1"/>
    <property type="molecule type" value="Genomic_DNA"/>
</dbReference>